<evidence type="ECO:0000313" key="2">
    <source>
        <dbReference type="EMBL" id="SVD65345.1"/>
    </source>
</evidence>
<feature type="compositionally biased region" description="Basic residues" evidence="1">
    <location>
        <begin position="8"/>
        <end position="18"/>
    </location>
</feature>
<name>A0A382X429_9ZZZZ</name>
<dbReference type="EMBL" id="UINC01164475">
    <property type="protein sequence ID" value="SVD65345.1"/>
    <property type="molecule type" value="Genomic_DNA"/>
</dbReference>
<gene>
    <name evidence="2" type="ORF">METZ01_LOCUS418199</name>
</gene>
<accession>A0A382X429</accession>
<proteinExistence type="predicted"/>
<protein>
    <submittedName>
        <fullName evidence="2">Uncharacterized protein</fullName>
    </submittedName>
</protein>
<feature type="non-terminal residue" evidence="2">
    <location>
        <position position="1"/>
    </location>
</feature>
<evidence type="ECO:0000256" key="1">
    <source>
        <dbReference type="SAM" id="MobiDB-lite"/>
    </source>
</evidence>
<sequence>FSLIDKSKTRKKRTKSKKTKDFDAIY</sequence>
<organism evidence="2">
    <name type="scientific">marine metagenome</name>
    <dbReference type="NCBI Taxonomy" id="408172"/>
    <lineage>
        <taxon>unclassified sequences</taxon>
        <taxon>metagenomes</taxon>
        <taxon>ecological metagenomes</taxon>
    </lineage>
</organism>
<reference evidence="2" key="1">
    <citation type="submission" date="2018-05" db="EMBL/GenBank/DDBJ databases">
        <authorList>
            <person name="Lanie J.A."/>
            <person name="Ng W.-L."/>
            <person name="Kazmierczak K.M."/>
            <person name="Andrzejewski T.M."/>
            <person name="Davidsen T.M."/>
            <person name="Wayne K.J."/>
            <person name="Tettelin H."/>
            <person name="Glass J.I."/>
            <person name="Rusch D."/>
            <person name="Podicherti R."/>
            <person name="Tsui H.-C.T."/>
            <person name="Winkler M.E."/>
        </authorList>
    </citation>
    <scope>NUCLEOTIDE SEQUENCE</scope>
</reference>
<dbReference type="AlphaFoldDB" id="A0A382X429"/>
<feature type="region of interest" description="Disordered" evidence="1">
    <location>
        <begin position="1"/>
        <end position="26"/>
    </location>
</feature>